<proteinExistence type="predicted"/>
<gene>
    <name evidence="1" type="ORF">K431DRAFT_169384</name>
</gene>
<protein>
    <submittedName>
        <fullName evidence="1">Uncharacterized protein</fullName>
    </submittedName>
</protein>
<comment type="caution">
    <text evidence="1">The sequence shown here is derived from an EMBL/GenBank/DDBJ whole genome shotgun (WGS) entry which is preliminary data.</text>
</comment>
<organism evidence="1 2">
    <name type="scientific">Polychaeton citri CBS 116435</name>
    <dbReference type="NCBI Taxonomy" id="1314669"/>
    <lineage>
        <taxon>Eukaryota</taxon>
        <taxon>Fungi</taxon>
        <taxon>Dikarya</taxon>
        <taxon>Ascomycota</taxon>
        <taxon>Pezizomycotina</taxon>
        <taxon>Dothideomycetes</taxon>
        <taxon>Dothideomycetidae</taxon>
        <taxon>Capnodiales</taxon>
        <taxon>Capnodiaceae</taxon>
        <taxon>Polychaeton</taxon>
    </lineage>
</organism>
<keyword evidence="2" id="KW-1185">Reference proteome</keyword>
<evidence type="ECO:0000313" key="1">
    <source>
        <dbReference type="EMBL" id="KAF2716870.1"/>
    </source>
</evidence>
<dbReference type="Proteomes" id="UP000799441">
    <property type="component" value="Unassembled WGS sequence"/>
</dbReference>
<name>A0A9P4PZU3_9PEZI</name>
<dbReference type="EMBL" id="MU003859">
    <property type="protein sequence ID" value="KAF2716870.1"/>
    <property type="molecule type" value="Genomic_DNA"/>
</dbReference>
<reference evidence="1" key="1">
    <citation type="journal article" date="2020" name="Stud. Mycol.">
        <title>101 Dothideomycetes genomes: a test case for predicting lifestyles and emergence of pathogens.</title>
        <authorList>
            <person name="Haridas S."/>
            <person name="Albert R."/>
            <person name="Binder M."/>
            <person name="Bloem J."/>
            <person name="Labutti K."/>
            <person name="Salamov A."/>
            <person name="Andreopoulos B."/>
            <person name="Baker S."/>
            <person name="Barry K."/>
            <person name="Bills G."/>
            <person name="Bluhm B."/>
            <person name="Cannon C."/>
            <person name="Castanera R."/>
            <person name="Culley D."/>
            <person name="Daum C."/>
            <person name="Ezra D."/>
            <person name="Gonzalez J."/>
            <person name="Henrissat B."/>
            <person name="Kuo A."/>
            <person name="Liang C."/>
            <person name="Lipzen A."/>
            <person name="Lutzoni F."/>
            <person name="Magnuson J."/>
            <person name="Mondo S."/>
            <person name="Nolan M."/>
            <person name="Ohm R."/>
            <person name="Pangilinan J."/>
            <person name="Park H.-J."/>
            <person name="Ramirez L."/>
            <person name="Alfaro M."/>
            <person name="Sun H."/>
            <person name="Tritt A."/>
            <person name="Yoshinaga Y."/>
            <person name="Zwiers L.-H."/>
            <person name="Turgeon B."/>
            <person name="Goodwin S."/>
            <person name="Spatafora J."/>
            <person name="Crous P."/>
            <person name="Grigoriev I."/>
        </authorList>
    </citation>
    <scope>NUCLEOTIDE SEQUENCE</scope>
    <source>
        <strain evidence="1">CBS 116435</strain>
    </source>
</reference>
<sequence length="84" mass="9675">MLRYNGTTLDIQHTLVCSIKQDRTLRLRISRVFRLRTREARYAGQGGPSSATCILYILTYLLSHEFNHLTPSQIPNRHHKGPGK</sequence>
<accession>A0A9P4PZU3</accession>
<dbReference type="AlphaFoldDB" id="A0A9P4PZU3"/>
<evidence type="ECO:0000313" key="2">
    <source>
        <dbReference type="Proteomes" id="UP000799441"/>
    </source>
</evidence>